<evidence type="ECO:0000313" key="1">
    <source>
        <dbReference type="EMBL" id="JAS01608.1"/>
    </source>
</evidence>
<dbReference type="GO" id="GO:0005737">
    <property type="term" value="C:cytoplasm"/>
    <property type="evidence" value="ECO:0007669"/>
    <property type="project" value="TreeGrafter"/>
</dbReference>
<dbReference type="InterPro" id="IPR013877">
    <property type="entry name" value="YAP-bd/ALF4/Glomulin"/>
</dbReference>
<protein>
    <submittedName>
        <fullName evidence="1">Glomulin-like protein isoform x1</fullName>
    </submittedName>
</protein>
<sequence>MYFISESKKNREKAVPIFHKFLRIFDPRGRFYMLLALQDTVKEPGFVGYLATRTKDFVAESLYTKNSEELKYFTGKCLRDLIKKFCRLEGGCETDLVRNSDLIISSLNLLRYLIIRDTENFTGFLELLPSLDNNYLSPLKKAIQMSRAHYELQKKEINQPSNTDGVKTSTTVSVGGMELPHLSSEQKFQVIDGALNMFDLIDSLLSRLIECIHDHKTL</sequence>
<reference evidence="1" key="2">
    <citation type="journal article" date="2017" name="J. Med. Entomol.">
        <title>Transcriptome Analysis of the Triatoma infestans (Hemiptera: Reduviidae) Integument.</title>
        <authorList>
            <person name="Calderon-Fernandez G.M."/>
            <person name="Moriconi D.E."/>
            <person name="Dulbecco A.B."/>
            <person name="Juarez M.P."/>
        </authorList>
    </citation>
    <scope>NUCLEOTIDE SEQUENCE</scope>
    <source>
        <strain evidence="1">Int1</strain>
        <tissue evidence="1">Integument</tissue>
    </source>
</reference>
<dbReference type="EMBL" id="GEMB01001551">
    <property type="protein sequence ID" value="JAS01608.1"/>
    <property type="molecule type" value="Transcribed_RNA"/>
</dbReference>
<dbReference type="GO" id="GO:0055105">
    <property type="term" value="F:ubiquitin-protein transferase inhibitor activity"/>
    <property type="evidence" value="ECO:0007669"/>
    <property type="project" value="TreeGrafter"/>
</dbReference>
<organism evidence="1">
    <name type="scientific">Triatoma infestans</name>
    <name type="common">Assassin bug</name>
    <dbReference type="NCBI Taxonomy" id="30076"/>
    <lineage>
        <taxon>Eukaryota</taxon>
        <taxon>Metazoa</taxon>
        <taxon>Ecdysozoa</taxon>
        <taxon>Arthropoda</taxon>
        <taxon>Hexapoda</taxon>
        <taxon>Insecta</taxon>
        <taxon>Pterygota</taxon>
        <taxon>Neoptera</taxon>
        <taxon>Paraneoptera</taxon>
        <taxon>Hemiptera</taxon>
        <taxon>Heteroptera</taxon>
        <taxon>Panheteroptera</taxon>
        <taxon>Cimicomorpha</taxon>
        <taxon>Reduviidae</taxon>
        <taxon>Triatominae</taxon>
        <taxon>Triatoma</taxon>
    </lineage>
</organism>
<dbReference type="Pfam" id="PF08568">
    <property type="entry name" value="Kinetochor_Ybp2"/>
    <property type="match status" value="1"/>
</dbReference>
<dbReference type="InterPro" id="IPR019516">
    <property type="entry name" value="Glomulin/ALF4"/>
</dbReference>
<reference evidence="1" key="1">
    <citation type="submission" date="2016-04" db="EMBL/GenBank/DDBJ databases">
        <authorList>
            <person name="Calderon-Fernandez G.M.Sr."/>
        </authorList>
    </citation>
    <scope>NUCLEOTIDE SEQUENCE</scope>
    <source>
        <strain evidence="1">Int1</strain>
        <tissue evidence="1">Integument</tissue>
    </source>
</reference>
<dbReference type="PANTHER" id="PTHR15430">
    <property type="entry name" value="GLOMULIN"/>
    <property type="match status" value="1"/>
</dbReference>
<name>A0A161MMT7_TRIIF</name>
<dbReference type="PANTHER" id="PTHR15430:SF1">
    <property type="entry name" value="GLOMULIN"/>
    <property type="match status" value="1"/>
</dbReference>
<proteinExistence type="predicted"/>
<accession>A0A161MMT7</accession>
<dbReference type="AlphaFoldDB" id="A0A161MMT7"/>